<feature type="non-terminal residue" evidence="4">
    <location>
        <position position="1"/>
    </location>
</feature>
<comment type="caution">
    <text evidence="4">The sequence shown here is derived from an EMBL/GenBank/DDBJ whole genome shotgun (WGS) entry which is preliminary data.</text>
</comment>
<evidence type="ECO:0000313" key="5">
    <source>
        <dbReference type="Proteomes" id="UP001444071"/>
    </source>
</evidence>
<dbReference type="Pfam" id="PF00059">
    <property type="entry name" value="Lectin_C"/>
    <property type="match status" value="1"/>
</dbReference>
<protein>
    <recommendedName>
        <fullName evidence="3">C-type lectin domain-containing protein</fullName>
    </recommendedName>
</protein>
<dbReference type="SMART" id="SM00034">
    <property type="entry name" value="CLECT"/>
    <property type="match status" value="1"/>
</dbReference>
<evidence type="ECO:0000313" key="4">
    <source>
        <dbReference type="EMBL" id="MEQ2273283.1"/>
    </source>
</evidence>
<dbReference type="Gene3D" id="3.10.100.10">
    <property type="entry name" value="Mannose-Binding Protein A, subunit A"/>
    <property type="match status" value="1"/>
</dbReference>
<evidence type="ECO:0000256" key="2">
    <source>
        <dbReference type="ARBA" id="ARBA00023157"/>
    </source>
</evidence>
<evidence type="ECO:0000256" key="1">
    <source>
        <dbReference type="ARBA" id="ARBA00022734"/>
    </source>
</evidence>
<dbReference type="InterPro" id="IPR050111">
    <property type="entry name" value="C-type_lectin/snaclec_domain"/>
</dbReference>
<dbReference type="EMBL" id="JAHRIM010071415">
    <property type="protein sequence ID" value="MEQ2273283.1"/>
    <property type="molecule type" value="Genomic_DNA"/>
</dbReference>
<proteinExistence type="predicted"/>
<evidence type="ECO:0000259" key="3">
    <source>
        <dbReference type="PROSITE" id="PS50041"/>
    </source>
</evidence>
<dbReference type="CDD" id="cd03590">
    <property type="entry name" value="CLECT_DC-SIGN_like"/>
    <property type="match status" value="1"/>
</dbReference>
<keyword evidence="2" id="KW-1015">Disulfide bond</keyword>
<dbReference type="InterPro" id="IPR018378">
    <property type="entry name" value="C-type_lectin_CS"/>
</dbReference>
<dbReference type="InterPro" id="IPR016187">
    <property type="entry name" value="CTDL_fold"/>
</dbReference>
<dbReference type="PROSITE" id="PS00615">
    <property type="entry name" value="C_TYPE_LECTIN_1"/>
    <property type="match status" value="1"/>
</dbReference>
<feature type="domain" description="C-type lectin" evidence="3">
    <location>
        <begin position="8"/>
        <end position="127"/>
    </location>
</feature>
<accession>A0ABV0WWT9</accession>
<dbReference type="InterPro" id="IPR016186">
    <property type="entry name" value="C-type_lectin-like/link_sf"/>
</dbReference>
<dbReference type="InterPro" id="IPR033989">
    <property type="entry name" value="CD209-like_CTLD"/>
</dbReference>
<gene>
    <name evidence="4" type="ORF">XENORESO_002079</name>
</gene>
<sequence>CPPKFRNFGDSCYYFSSSSQRLNFNEANKFCKNMSSHMLIINDNEEQQFVRNAISKKGYFWLGLTDKEEENVWKWVDGTIPVFTNWKPGQPDNWTHGHANGEDCAGLIQNANWNDFYCTDRIGFICERPSELLVQVL</sequence>
<dbReference type="Proteomes" id="UP001444071">
    <property type="component" value="Unassembled WGS sequence"/>
</dbReference>
<dbReference type="SUPFAM" id="SSF56436">
    <property type="entry name" value="C-type lectin-like"/>
    <property type="match status" value="1"/>
</dbReference>
<reference evidence="4 5" key="1">
    <citation type="submission" date="2021-06" db="EMBL/GenBank/DDBJ databases">
        <authorList>
            <person name="Palmer J.M."/>
        </authorList>
    </citation>
    <scope>NUCLEOTIDE SEQUENCE [LARGE SCALE GENOMIC DNA]</scope>
    <source>
        <strain evidence="4 5">XR_2019</strain>
        <tissue evidence="4">Muscle</tissue>
    </source>
</reference>
<dbReference type="InterPro" id="IPR001304">
    <property type="entry name" value="C-type_lectin-like"/>
</dbReference>
<name>A0ABV0WWT9_9TELE</name>
<dbReference type="PANTHER" id="PTHR22803">
    <property type="entry name" value="MANNOSE, PHOSPHOLIPASE, LECTIN RECEPTOR RELATED"/>
    <property type="match status" value="1"/>
</dbReference>
<keyword evidence="1" id="KW-0430">Lectin</keyword>
<dbReference type="PROSITE" id="PS50041">
    <property type="entry name" value="C_TYPE_LECTIN_2"/>
    <property type="match status" value="1"/>
</dbReference>
<organism evidence="4 5">
    <name type="scientific">Xenotaenia resolanae</name>
    <dbReference type="NCBI Taxonomy" id="208358"/>
    <lineage>
        <taxon>Eukaryota</taxon>
        <taxon>Metazoa</taxon>
        <taxon>Chordata</taxon>
        <taxon>Craniata</taxon>
        <taxon>Vertebrata</taxon>
        <taxon>Euteleostomi</taxon>
        <taxon>Actinopterygii</taxon>
        <taxon>Neopterygii</taxon>
        <taxon>Teleostei</taxon>
        <taxon>Neoteleostei</taxon>
        <taxon>Acanthomorphata</taxon>
        <taxon>Ovalentaria</taxon>
        <taxon>Atherinomorphae</taxon>
        <taxon>Cyprinodontiformes</taxon>
        <taxon>Goodeidae</taxon>
        <taxon>Xenotaenia</taxon>
    </lineage>
</organism>
<keyword evidence="5" id="KW-1185">Reference proteome</keyword>